<feature type="compositionally biased region" description="Basic and acidic residues" evidence="2">
    <location>
        <begin position="196"/>
        <end position="207"/>
    </location>
</feature>
<proteinExistence type="inferred from homology"/>
<feature type="compositionally biased region" description="Acidic residues" evidence="2">
    <location>
        <begin position="112"/>
        <end position="128"/>
    </location>
</feature>
<evidence type="ECO:0000313" key="3">
    <source>
        <dbReference type="EMBL" id="KAJ8360842.1"/>
    </source>
</evidence>
<evidence type="ECO:0000256" key="1">
    <source>
        <dbReference type="ARBA" id="ARBA00008686"/>
    </source>
</evidence>
<feature type="compositionally biased region" description="Basic and acidic residues" evidence="2">
    <location>
        <begin position="12"/>
        <end position="21"/>
    </location>
</feature>
<reference evidence="3" key="1">
    <citation type="journal article" date="2023" name="Science">
        <title>Genome structures resolve the early diversification of teleost fishes.</title>
        <authorList>
            <person name="Parey E."/>
            <person name="Louis A."/>
            <person name="Montfort J."/>
            <person name="Bouchez O."/>
            <person name="Roques C."/>
            <person name="Iampietro C."/>
            <person name="Lluch J."/>
            <person name="Castinel A."/>
            <person name="Donnadieu C."/>
            <person name="Desvignes T."/>
            <person name="Floi Bucao C."/>
            <person name="Jouanno E."/>
            <person name="Wen M."/>
            <person name="Mejri S."/>
            <person name="Dirks R."/>
            <person name="Jansen H."/>
            <person name="Henkel C."/>
            <person name="Chen W.J."/>
            <person name="Zahm M."/>
            <person name="Cabau C."/>
            <person name="Klopp C."/>
            <person name="Thompson A.W."/>
            <person name="Robinson-Rechavi M."/>
            <person name="Braasch I."/>
            <person name="Lecointre G."/>
            <person name="Bobe J."/>
            <person name="Postlethwait J.H."/>
            <person name="Berthelot C."/>
            <person name="Roest Crollius H."/>
            <person name="Guiguen Y."/>
        </authorList>
    </citation>
    <scope>NUCLEOTIDE SEQUENCE</scope>
    <source>
        <strain evidence="3">WJC10195</strain>
    </source>
</reference>
<dbReference type="AlphaFoldDB" id="A0A9Q1J134"/>
<dbReference type="PANTHER" id="PTHR16294:SF7">
    <property type="entry name" value="DYSBINDIN DOMAIN-CONTAINING PROTEIN 2"/>
    <property type="match status" value="1"/>
</dbReference>
<dbReference type="PANTHER" id="PTHR16294">
    <property type="entry name" value="DYSTROBREVIN BINDING PROTEIN 1 DYSBINDIN"/>
    <property type="match status" value="1"/>
</dbReference>
<dbReference type="OrthoDB" id="8951733at2759"/>
<dbReference type="Proteomes" id="UP001152622">
    <property type="component" value="Chromosome 5"/>
</dbReference>
<name>A0A9Q1J134_SYNKA</name>
<evidence type="ECO:0000256" key="2">
    <source>
        <dbReference type="SAM" id="MobiDB-lite"/>
    </source>
</evidence>
<protein>
    <recommendedName>
        <fullName evidence="5">Dysbindin</fullName>
    </recommendedName>
</protein>
<comment type="similarity">
    <text evidence="1">Belongs to the dysbindin family.</text>
</comment>
<evidence type="ECO:0008006" key="5">
    <source>
        <dbReference type="Google" id="ProtNLM"/>
    </source>
</evidence>
<feature type="region of interest" description="Disordered" evidence="2">
    <location>
        <begin position="102"/>
        <end position="207"/>
    </location>
</feature>
<dbReference type="GO" id="GO:0005737">
    <property type="term" value="C:cytoplasm"/>
    <property type="evidence" value="ECO:0007669"/>
    <property type="project" value="InterPro"/>
</dbReference>
<keyword evidence="4" id="KW-1185">Reference proteome</keyword>
<evidence type="ECO:0000313" key="4">
    <source>
        <dbReference type="Proteomes" id="UP001152622"/>
    </source>
</evidence>
<organism evidence="3 4">
    <name type="scientific">Synaphobranchus kaupii</name>
    <name type="common">Kaup's arrowtooth eel</name>
    <dbReference type="NCBI Taxonomy" id="118154"/>
    <lineage>
        <taxon>Eukaryota</taxon>
        <taxon>Metazoa</taxon>
        <taxon>Chordata</taxon>
        <taxon>Craniata</taxon>
        <taxon>Vertebrata</taxon>
        <taxon>Euteleostomi</taxon>
        <taxon>Actinopterygii</taxon>
        <taxon>Neopterygii</taxon>
        <taxon>Teleostei</taxon>
        <taxon>Anguilliformes</taxon>
        <taxon>Synaphobranchidae</taxon>
        <taxon>Synaphobranchus</taxon>
    </lineage>
</organism>
<dbReference type="Pfam" id="PF04440">
    <property type="entry name" value="Dysbindin"/>
    <property type="match status" value="1"/>
</dbReference>
<accession>A0A9Q1J134</accession>
<dbReference type="EMBL" id="JAINUF010000005">
    <property type="protein sequence ID" value="KAJ8360842.1"/>
    <property type="molecule type" value="Genomic_DNA"/>
</dbReference>
<dbReference type="InterPro" id="IPR007531">
    <property type="entry name" value="Dysbindin"/>
</dbReference>
<feature type="region of interest" description="Disordered" evidence="2">
    <location>
        <begin position="1"/>
        <end position="31"/>
    </location>
</feature>
<sequence>MTSSGSNLHKRLTSETERAQRVPDATRQMRRRDRQRFFEDVFQHDVDVYLSAAHLQIEHKRPPIGSVSSMEVNVDMLEQMEHVDISDQDALDVFFNSGAEEGVSTCPLSGGCDDDDDDDDDDDEEKQEDEGHMKGISLQVPESCEVKFRMSSTSSASTDPCSLDPSEEGGETPVIQSDEEEVHSDHLLLTATSPAKDQEEEKPSVSS</sequence>
<gene>
    <name evidence="3" type="ORF">SKAU_G00173670</name>
</gene>
<comment type="caution">
    <text evidence="3">The sequence shown here is derived from an EMBL/GenBank/DDBJ whole genome shotgun (WGS) entry which is preliminary data.</text>
</comment>